<gene>
    <name evidence="1" type="ORF">LSALG_LOCUS6421</name>
</gene>
<dbReference type="AlphaFoldDB" id="A0AA35VBZ5"/>
<evidence type="ECO:0000313" key="1">
    <source>
        <dbReference type="EMBL" id="CAI9265839.1"/>
    </source>
</evidence>
<proteinExistence type="predicted"/>
<evidence type="ECO:0000313" key="2">
    <source>
        <dbReference type="Proteomes" id="UP001177003"/>
    </source>
</evidence>
<sequence>MLSHPPQGSSIMIRYEWSVRESDHLKTADIRQSRCGLLRPPLPFEAPSSVAASLGIAAVPAPLPEPMCTVEMAAKIDDRAENVATRFVSHRKPRNPIFHSTSLLLRCSQ</sequence>
<dbReference type="EMBL" id="OX465086">
    <property type="protein sequence ID" value="CAI9265839.1"/>
    <property type="molecule type" value="Genomic_DNA"/>
</dbReference>
<protein>
    <submittedName>
        <fullName evidence="1">Uncharacterized protein</fullName>
    </submittedName>
</protein>
<reference evidence="1" key="1">
    <citation type="submission" date="2023-04" db="EMBL/GenBank/DDBJ databases">
        <authorList>
            <person name="Vijverberg K."/>
            <person name="Xiong W."/>
            <person name="Schranz E."/>
        </authorList>
    </citation>
    <scope>NUCLEOTIDE SEQUENCE</scope>
</reference>
<organism evidence="1 2">
    <name type="scientific">Lactuca saligna</name>
    <name type="common">Willowleaf lettuce</name>
    <dbReference type="NCBI Taxonomy" id="75948"/>
    <lineage>
        <taxon>Eukaryota</taxon>
        <taxon>Viridiplantae</taxon>
        <taxon>Streptophyta</taxon>
        <taxon>Embryophyta</taxon>
        <taxon>Tracheophyta</taxon>
        <taxon>Spermatophyta</taxon>
        <taxon>Magnoliopsida</taxon>
        <taxon>eudicotyledons</taxon>
        <taxon>Gunneridae</taxon>
        <taxon>Pentapetalae</taxon>
        <taxon>asterids</taxon>
        <taxon>campanulids</taxon>
        <taxon>Asterales</taxon>
        <taxon>Asteraceae</taxon>
        <taxon>Cichorioideae</taxon>
        <taxon>Cichorieae</taxon>
        <taxon>Lactucinae</taxon>
        <taxon>Lactuca</taxon>
    </lineage>
</organism>
<name>A0AA35VBZ5_LACSI</name>
<dbReference type="Proteomes" id="UP001177003">
    <property type="component" value="Chromosome 0"/>
</dbReference>
<keyword evidence="2" id="KW-1185">Reference proteome</keyword>
<accession>A0AA35VBZ5</accession>